<dbReference type="RefSeq" id="WP_381537583.1">
    <property type="nucleotide sequence ID" value="NZ_JBHUGI010000025.1"/>
</dbReference>
<reference evidence="8" key="1">
    <citation type="journal article" date="2019" name="Int. J. Syst. Evol. Microbiol.">
        <title>The Global Catalogue of Microorganisms (GCM) 10K type strain sequencing project: providing services to taxonomists for standard genome sequencing and annotation.</title>
        <authorList>
            <consortium name="The Broad Institute Genomics Platform"/>
            <consortium name="The Broad Institute Genome Sequencing Center for Infectious Disease"/>
            <person name="Wu L."/>
            <person name="Ma J."/>
        </authorList>
    </citation>
    <scope>NUCLEOTIDE SEQUENCE [LARGE SCALE GENOMIC DNA]</scope>
    <source>
        <strain evidence="8">CGMCC 4.7177</strain>
    </source>
</reference>
<dbReference type="InterPro" id="IPR014721">
    <property type="entry name" value="Ribsml_uS5_D2-typ_fold_subgr"/>
</dbReference>
<evidence type="ECO:0000256" key="1">
    <source>
        <dbReference type="ARBA" id="ARBA00003987"/>
    </source>
</evidence>
<dbReference type="SMART" id="SM00889">
    <property type="entry name" value="EFG_IV"/>
    <property type="match status" value="1"/>
</dbReference>
<dbReference type="Proteomes" id="UP001597218">
    <property type="component" value="Unassembled WGS sequence"/>
</dbReference>
<evidence type="ECO:0000256" key="3">
    <source>
        <dbReference type="ARBA" id="ARBA00022917"/>
    </source>
</evidence>
<dbReference type="Gene3D" id="3.40.50.300">
    <property type="entry name" value="P-loop containing nucleotide triphosphate hydrolases"/>
    <property type="match status" value="1"/>
</dbReference>
<dbReference type="Gene3D" id="3.30.70.240">
    <property type="match status" value="1"/>
</dbReference>
<dbReference type="InterPro" id="IPR005517">
    <property type="entry name" value="Transl_elong_EFG/EF2_IV"/>
</dbReference>
<evidence type="ECO:0000259" key="6">
    <source>
        <dbReference type="PROSITE" id="PS51722"/>
    </source>
</evidence>
<dbReference type="SUPFAM" id="SSF54211">
    <property type="entry name" value="Ribosomal protein S5 domain 2-like"/>
    <property type="match status" value="1"/>
</dbReference>
<dbReference type="Gene3D" id="3.30.70.870">
    <property type="entry name" value="Elongation Factor G (Translational Gtpase), domain 3"/>
    <property type="match status" value="1"/>
</dbReference>
<proteinExistence type="predicted"/>
<dbReference type="InterPro" id="IPR009000">
    <property type="entry name" value="Transl_B-barrel_sf"/>
</dbReference>
<keyword evidence="4" id="KW-0342">GTP-binding</keyword>
<evidence type="ECO:0000256" key="2">
    <source>
        <dbReference type="ARBA" id="ARBA00022741"/>
    </source>
</evidence>
<evidence type="ECO:0000256" key="5">
    <source>
        <dbReference type="ARBA" id="ARBA00023251"/>
    </source>
</evidence>
<dbReference type="InterPro" id="IPR053905">
    <property type="entry name" value="EF-G-like_DII"/>
</dbReference>
<dbReference type="SMART" id="SM00838">
    <property type="entry name" value="EFG_C"/>
    <property type="match status" value="1"/>
</dbReference>
<dbReference type="Pfam" id="PF00009">
    <property type="entry name" value="GTP_EFTU"/>
    <property type="match status" value="1"/>
</dbReference>
<dbReference type="InterPro" id="IPR000795">
    <property type="entry name" value="T_Tr_GTP-bd_dom"/>
</dbReference>
<dbReference type="PRINTS" id="PR00315">
    <property type="entry name" value="ELONGATNFCT"/>
</dbReference>
<organism evidence="7 8">
    <name type="scientific">Sporosarcina siberiensis</name>
    <dbReference type="NCBI Taxonomy" id="1365606"/>
    <lineage>
        <taxon>Bacteria</taxon>
        <taxon>Bacillati</taxon>
        <taxon>Bacillota</taxon>
        <taxon>Bacilli</taxon>
        <taxon>Bacillales</taxon>
        <taxon>Caryophanaceae</taxon>
        <taxon>Sporosarcina</taxon>
    </lineage>
</organism>
<evidence type="ECO:0000256" key="4">
    <source>
        <dbReference type="ARBA" id="ARBA00023134"/>
    </source>
</evidence>
<dbReference type="Gene3D" id="2.40.30.10">
    <property type="entry name" value="Translation factors"/>
    <property type="match status" value="1"/>
</dbReference>
<dbReference type="CDD" id="cd03711">
    <property type="entry name" value="Tet_C"/>
    <property type="match status" value="1"/>
</dbReference>
<feature type="domain" description="Tr-type G" evidence="6">
    <location>
        <begin position="1"/>
        <end position="234"/>
    </location>
</feature>
<dbReference type="Pfam" id="PF00679">
    <property type="entry name" value="EFG_C"/>
    <property type="match status" value="1"/>
</dbReference>
<dbReference type="PANTHER" id="PTHR43261">
    <property type="entry name" value="TRANSLATION ELONGATION FACTOR G-RELATED"/>
    <property type="match status" value="1"/>
</dbReference>
<dbReference type="InterPro" id="IPR027417">
    <property type="entry name" value="P-loop_NTPase"/>
</dbReference>
<keyword evidence="2" id="KW-0547">Nucleotide-binding</keyword>
<comment type="caution">
    <text evidence="7">The sequence shown here is derived from an EMBL/GenBank/DDBJ whole genome shotgun (WGS) entry which is preliminary data.</text>
</comment>
<dbReference type="SUPFAM" id="SSF50447">
    <property type="entry name" value="Translation proteins"/>
    <property type="match status" value="1"/>
</dbReference>
<protein>
    <submittedName>
        <fullName evidence="7">GTP-binding protein</fullName>
    </submittedName>
</protein>
<evidence type="ECO:0000313" key="7">
    <source>
        <dbReference type="EMBL" id="MFD1928322.1"/>
    </source>
</evidence>
<dbReference type="PANTHER" id="PTHR43261:SF1">
    <property type="entry name" value="RIBOSOME-RELEASING FACTOR 2, MITOCHONDRIAL"/>
    <property type="match status" value="1"/>
</dbReference>
<dbReference type="PROSITE" id="PS51722">
    <property type="entry name" value="G_TR_2"/>
    <property type="match status" value="1"/>
</dbReference>
<dbReference type="Gene3D" id="3.30.230.10">
    <property type="match status" value="1"/>
</dbReference>
<evidence type="ECO:0000313" key="8">
    <source>
        <dbReference type="Proteomes" id="UP001597218"/>
    </source>
</evidence>
<dbReference type="EMBL" id="JBHUGI010000025">
    <property type="protein sequence ID" value="MFD1928322.1"/>
    <property type="molecule type" value="Genomic_DNA"/>
</dbReference>
<sequence length="654" mass="73965">MNKTIGILAHVDAGKTTFSEQLLYHTNSIRERGRVDHKDAFLDSHAIEKDRGITVFADQAVFDFNDSHYTIIDTPGHVDFSPEMERAVQVMDYAIIIISAADGVQGHTETVWQLLQKNHIPTFFFINKTDRPDTNTAAIIEELRLNLSDNIIDSTNSFNDGVMTEEFIEFIAERNEGLFEYYMEFGYDKDKWLKAAKTMIKDGSLFVCSSGSALKDIGVLEFFKKLDQLTDTFYEDEQEFAARVYKVRHDDSGNRVTFLKSVSGVLRVRDEVLAGGNVEKITQIRHYNGAKYKTIETAHAGELFAVTGLTNASVGDGLGKLTEKATYELIPTLKSNVLFDPTVHVQEVLRVFNILDAEDPSLRVIWDEYFQEIHVHVMGIIQLEVLQQIVSERFSIRITFADPKILYKETIEDAVTGYGHFEPLKHYAEVHIHIEPTERNSGLSFETNCHANILSIGNQNLVRHHLFERSHHGLLTGSTLTDLKFTLLTGRGHNEYTSGGDFREATLRALRQGLEQAVNILLEPYYNYKIKIELGHIGRVLSDIQQAHGTFEPPETTGSQTTITGRVPVSTFMDYSTTFASITNGKGSLSLQFGGYDRCHNAEEVIEEIGYDKDADPEYTSTSIFILKGKGYKVPWNEAEDAMHCLDKKKKLHY</sequence>
<gene>
    <name evidence="7" type="ORF">ACFSFY_09640</name>
</gene>
<dbReference type="InterPro" id="IPR000640">
    <property type="entry name" value="EFG_V-like"/>
</dbReference>
<dbReference type="InterPro" id="IPR035650">
    <property type="entry name" value="Tet_C"/>
</dbReference>
<dbReference type="SUPFAM" id="SSF54980">
    <property type="entry name" value="EF-G C-terminal domain-like"/>
    <property type="match status" value="2"/>
</dbReference>
<dbReference type="InterPro" id="IPR020568">
    <property type="entry name" value="Ribosomal_Su5_D2-typ_SF"/>
</dbReference>
<dbReference type="InterPro" id="IPR035647">
    <property type="entry name" value="EFG_III/V"/>
</dbReference>
<accession>A0ABW4SFQ8</accession>
<keyword evidence="8" id="KW-1185">Reference proteome</keyword>
<dbReference type="SUPFAM" id="SSF52540">
    <property type="entry name" value="P-loop containing nucleoside triphosphate hydrolases"/>
    <property type="match status" value="1"/>
</dbReference>
<name>A0ABW4SFQ8_9BACL</name>
<keyword evidence="3" id="KW-0648">Protein biosynthesis</keyword>
<dbReference type="Pfam" id="PF03764">
    <property type="entry name" value="EFG_IV"/>
    <property type="match status" value="1"/>
</dbReference>
<dbReference type="NCBIfam" id="TIGR00231">
    <property type="entry name" value="small_GTP"/>
    <property type="match status" value="1"/>
</dbReference>
<dbReference type="InterPro" id="IPR005225">
    <property type="entry name" value="Small_GTP-bd"/>
</dbReference>
<dbReference type="Pfam" id="PF22042">
    <property type="entry name" value="EF-G_D2"/>
    <property type="match status" value="1"/>
</dbReference>
<comment type="function">
    <text evidence="1">Abolishes the inhibitory effect of tetracyclin on protein synthesis by a non-covalent modification of the ribosomes.</text>
</comment>
<dbReference type="PRINTS" id="PR01037">
    <property type="entry name" value="TCRTETOQM"/>
</dbReference>
<keyword evidence="5" id="KW-0046">Antibiotic resistance</keyword>